<evidence type="ECO:0000313" key="5">
    <source>
        <dbReference type="WBParaSite" id="BXY_0716200.1"/>
    </source>
</evidence>
<keyword evidence="4" id="KW-1185">Reference proteome</keyword>
<feature type="domain" description="Peptidase A1" evidence="1">
    <location>
        <begin position="4"/>
        <end position="343"/>
    </location>
</feature>
<reference evidence="5" key="1">
    <citation type="submission" date="2016-11" db="UniProtKB">
        <authorList>
            <consortium name="WormBaseParasite"/>
        </authorList>
    </citation>
    <scope>IDENTIFICATION</scope>
</reference>
<evidence type="ECO:0000313" key="2">
    <source>
        <dbReference type="EMBL" id="CAD5225501.1"/>
    </source>
</evidence>
<dbReference type="InterPro" id="IPR021109">
    <property type="entry name" value="Peptidase_aspartic_dom_sf"/>
</dbReference>
<dbReference type="Gene3D" id="2.40.70.10">
    <property type="entry name" value="Acid Proteases"/>
    <property type="match status" value="2"/>
</dbReference>
<dbReference type="PROSITE" id="PS51767">
    <property type="entry name" value="PEPTIDASE_A1"/>
    <property type="match status" value="1"/>
</dbReference>
<dbReference type="OrthoDB" id="5911135at2759"/>
<evidence type="ECO:0000313" key="3">
    <source>
        <dbReference type="Proteomes" id="UP000095284"/>
    </source>
</evidence>
<proteinExistence type="predicted"/>
<dbReference type="WBParaSite" id="BXY_0716200.1">
    <property type="protein sequence ID" value="BXY_0716200.1"/>
    <property type="gene ID" value="BXY_0716200"/>
</dbReference>
<organism evidence="3 5">
    <name type="scientific">Bursaphelenchus xylophilus</name>
    <name type="common">Pinewood nematode worm</name>
    <name type="synonym">Aphelenchoides xylophilus</name>
    <dbReference type="NCBI Taxonomy" id="6326"/>
    <lineage>
        <taxon>Eukaryota</taxon>
        <taxon>Metazoa</taxon>
        <taxon>Ecdysozoa</taxon>
        <taxon>Nematoda</taxon>
        <taxon>Chromadorea</taxon>
        <taxon>Rhabditida</taxon>
        <taxon>Tylenchina</taxon>
        <taxon>Tylenchomorpha</taxon>
        <taxon>Aphelenchoidea</taxon>
        <taxon>Aphelenchoididae</taxon>
        <taxon>Bursaphelenchus</taxon>
    </lineage>
</organism>
<dbReference type="Proteomes" id="UP000095284">
    <property type="component" value="Unplaced"/>
</dbReference>
<evidence type="ECO:0000259" key="1">
    <source>
        <dbReference type="PROSITE" id="PS51767"/>
    </source>
</evidence>
<protein>
    <submittedName>
        <fullName evidence="2">(pine wood nematode) hypothetical protein</fullName>
    </submittedName>
    <submittedName>
        <fullName evidence="5">Peptidase A1 domain-containing protein</fullName>
    </submittedName>
</protein>
<accession>A0A1I7S2D3</accession>
<dbReference type="Pfam" id="PF00026">
    <property type="entry name" value="Asp"/>
    <property type="match status" value="1"/>
</dbReference>
<gene>
    <name evidence="2" type="ORF">BXYJ_LOCUS8576</name>
</gene>
<reference evidence="2" key="2">
    <citation type="submission" date="2020-09" db="EMBL/GenBank/DDBJ databases">
        <authorList>
            <person name="Kikuchi T."/>
        </authorList>
    </citation>
    <scope>NUCLEOTIDE SEQUENCE</scope>
    <source>
        <strain evidence="2">Ka4C1</strain>
    </source>
</reference>
<dbReference type="EMBL" id="CAJFDI010000004">
    <property type="protein sequence ID" value="CAD5225501.1"/>
    <property type="molecule type" value="Genomic_DNA"/>
</dbReference>
<dbReference type="SUPFAM" id="SSF50630">
    <property type="entry name" value="Acid proteases"/>
    <property type="match status" value="1"/>
</dbReference>
<sequence>MVALSDTLFVGTGKQDMALQFSLTTSEISISDAECNNTYGKCAKYCNLPTFCSLYCSPMCCIMDTYVTMRCVTLYNKYLHNSSKLNILNDYWKSADGQSLGVWAEDQIFFKDSARKTMDLGTLKIALNVYTSVLNAEWAISMTRVGLARDSASKNFVNALKESGYINYALFTIVFSHENRRCALMFGDYKREDCKNELAEFKAAGDREWILDAIGVRFLDYESRRQYRLLLTEGISIYMPRHVLLSFINAGALTFKQSDHSNTYTVNLTTFDINQRQFFALSNSFALNVTLRTINVADKIRDLQIHANALDPNPDNVEWAAGEPFFREYCVSFDYELNTVGFSELLEKQRF</sequence>
<dbReference type="AlphaFoldDB" id="A0A1I7S2D3"/>
<dbReference type="EMBL" id="CAJFCV020000004">
    <property type="protein sequence ID" value="CAG9114654.1"/>
    <property type="molecule type" value="Genomic_DNA"/>
</dbReference>
<dbReference type="Proteomes" id="UP000582659">
    <property type="component" value="Unassembled WGS sequence"/>
</dbReference>
<evidence type="ECO:0000313" key="4">
    <source>
        <dbReference type="Proteomes" id="UP000659654"/>
    </source>
</evidence>
<dbReference type="InterPro" id="IPR033121">
    <property type="entry name" value="PEPTIDASE_A1"/>
</dbReference>
<dbReference type="Proteomes" id="UP000659654">
    <property type="component" value="Unassembled WGS sequence"/>
</dbReference>
<name>A0A1I7S2D3_BURXY</name>